<comment type="similarity">
    <text evidence="1">Belongs to the P-Pant transferase superfamily. Gsp/Sfp/HetI/AcpT family.</text>
</comment>
<evidence type="ECO:0000259" key="3">
    <source>
        <dbReference type="Pfam" id="PF01648"/>
    </source>
</evidence>
<evidence type="ECO:0000313" key="4">
    <source>
        <dbReference type="EMBL" id="SFF07727.1"/>
    </source>
</evidence>
<keyword evidence="5" id="KW-1185">Reference proteome</keyword>
<dbReference type="InterPro" id="IPR008278">
    <property type="entry name" value="4-PPantetheinyl_Trfase_dom"/>
</dbReference>
<dbReference type="PANTHER" id="PTHR12215">
    <property type="entry name" value="PHOSPHOPANTETHEINE TRANSFERASE"/>
    <property type="match status" value="1"/>
</dbReference>
<feature type="domain" description="4'-phosphopantetheinyl transferase" evidence="3">
    <location>
        <begin position="104"/>
        <end position="191"/>
    </location>
</feature>
<organism evidence="4 5">
    <name type="scientific">Sunxiuqinia elliptica</name>
    <dbReference type="NCBI Taxonomy" id="655355"/>
    <lineage>
        <taxon>Bacteria</taxon>
        <taxon>Pseudomonadati</taxon>
        <taxon>Bacteroidota</taxon>
        <taxon>Bacteroidia</taxon>
        <taxon>Marinilabiliales</taxon>
        <taxon>Prolixibacteraceae</taxon>
        <taxon>Sunxiuqinia</taxon>
    </lineage>
</organism>
<evidence type="ECO:0000256" key="1">
    <source>
        <dbReference type="ARBA" id="ARBA00010990"/>
    </source>
</evidence>
<dbReference type="EMBL" id="FONW01000002">
    <property type="protein sequence ID" value="SFF07727.1"/>
    <property type="molecule type" value="Genomic_DNA"/>
</dbReference>
<dbReference type="RefSeq" id="WP_093919220.1">
    <property type="nucleotide sequence ID" value="NZ_FONW01000002.1"/>
</dbReference>
<evidence type="ECO:0000256" key="2">
    <source>
        <dbReference type="ARBA" id="ARBA00022679"/>
    </source>
</evidence>
<reference evidence="4 5" key="1">
    <citation type="submission" date="2016-10" db="EMBL/GenBank/DDBJ databases">
        <authorList>
            <person name="de Groot N.N."/>
        </authorList>
    </citation>
    <scope>NUCLEOTIDE SEQUENCE [LARGE SCALE GENOMIC DNA]</scope>
    <source>
        <strain evidence="4 5">CGMCC 1.9156</strain>
    </source>
</reference>
<dbReference type="AlphaFoldDB" id="A0A1I2FSK8"/>
<dbReference type="SUPFAM" id="SSF56214">
    <property type="entry name" value="4'-phosphopantetheinyl transferase"/>
    <property type="match status" value="2"/>
</dbReference>
<accession>A0A1I2FSK8</accession>
<dbReference type="PANTHER" id="PTHR12215:SF10">
    <property type="entry name" value="L-AMINOADIPATE-SEMIALDEHYDE DEHYDROGENASE-PHOSPHOPANTETHEINYL TRANSFERASE"/>
    <property type="match status" value="1"/>
</dbReference>
<dbReference type="GO" id="GO:0019878">
    <property type="term" value="P:lysine biosynthetic process via aminoadipic acid"/>
    <property type="evidence" value="ECO:0007669"/>
    <property type="project" value="TreeGrafter"/>
</dbReference>
<gene>
    <name evidence="4" type="ORF">SAMN05216283_102577</name>
</gene>
<name>A0A1I2FSK8_9BACT</name>
<dbReference type="Proteomes" id="UP000198964">
    <property type="component" value="Unassembled WGS sequence"/>
</dbReference>
<evidence type="ECO:0000313" key="5">
    <source>
        <dbReference type="Proteomes" id="UP000198964"/>
    </source>
</evidence>
<dbReference type="Pfam" id="PF01648">
    <property type="entry name" value="ACPS"/>
    <property type="match status" value="1"/>
</dbReference>
<dbReference type="InterPro" id="IPR037143">
    <property type="entry name" value="4-PPantetheinyl_Trfase_dom_sf"/>
</dbReference>
<dbReference type="GO" id="GO:0008897">
    <property type="term" value="F:holo-[acyl-carrier-protein] synthase activity"/>
    <property type="evidence" value="ECO:0007669"/>
    <property type="project" value="InterPro"/>
</dbReference>
<dbReference type="GO" id="GO:0005829">
    <property type="term" value="C:cytosol"/>
    <property type="evidence" value="ECO:0007669"/>
    <property type="project" value="TreeGrafter"/>
</dbReference>
<sequence>MPLVKEITNKGALLLLWELTEAVSWFKEQLPGIESDPAFLKLRNEKRKREWLAIKMLLKHIGCTNLSISYNTKGQPEIAHPLYKSVSISHSNQLAGILLHKTQQIGLDIESIERNFKAIERKYLSEQEVELTRKHPDYHCLFWCAKEAIYKMAGVAGIHFAEQIALSEPANNQLTARLSVLEQQQSFCLNYLKYKDQLIVFSVSHKSG</sequence>
<dbReference type="GO" id="GO:0000287">
    <property type="term" value="F:magnesium ion binding"/>
    <property type="evidence" value="ECO:0007669"/>
    <property type="project" value="InterPro"/>
</dbReference>
<dbReference type="InterPro" id="IPR050559">
    <property type="entry name" value="P-Pant_transferase_sf"/>
</dbReference>
<protein>
    <submittedName>
        <fullName evidence="4">4'-phosphopantetheinyl transferase superfamily protein</fullName>
    </submittedName>
</protein>
<proteinExistence type="inferred from homology"/>
<dbReference type="STRING" id="655355.SAMN05216283_102577"/>
<dbReference type="Gene3D" id="3.90.470.20">
    <property type="entry name" value="4'-phosphopantetheinyl transferase domain"/>
    <property type="match status" value="1"/>
</dbReference>
<keyword evidence="2 4" id="KW-0808">Transferase</keyword>